<proteinExistence type="predicted"/>
<evidence type="ECO:0000313" key="3">
    <source>
        <dbReference type="Proteomes" id="UP000032180"/>
    </source>
</evidence>
<feature type="compositionally biased region" description="Acidic residues" evidence="1">
    <location>
        <begin position="59"/>
        <end position="71"/>
    </location>
</feature>
<name>A0A0D9XW50_9ORYZ</name>
<protein>
    <submittedName>
        <fullName evidence="2">Uncharacterized protein</fullName>
    </submittedName>
</protein>
<dbReference type="HOGENOM" id="CLU_1024365_0_0_1"/>
<sequence>MFKHGHLAISRITFEEGAILCNFLPLIQEHLPSAAEEIESDIVSLAQSEAEDNPLYDYPEELTEDEGDDSNSENRFSDLDGSDPEYEKEPVSAHETAAKLLALMLQQVFAKNEKITWLADRTEDSQLFPSIPALNQAASYLAQTASYLTQCLPVSGYTRNGPTVFRKAPLCPMGKPPFWRLSVVRACQHATTSPITVLIKASLLAFVTCEYSSMLIADTVTHRSTRLRAKKEEKSRSTCAKSAPHPLVLTTLIQTKVENRHYIDEPAQQFSR</sequence>
<reference evidence="2" key="3">
    <citation type="submission" date="2015-04" db="UniProtKB">
        <authorList>
            <consortium name="EnsemblPlants"/>
        </authorList>
    </citation>
    <scope>IDENTIFICATION</scope>
</reference>
<evidence type="ECO:0000313" key="2">
    <source>
        <dbReference type="EnsemblPlants" id="LPERR12G00670.1"/>
    </source>
</evidence>
<keyword evidence="3" id="KW-1185">Reference proteome</keyword>
<evidence type="ECO:0000256" key="1">
    <source>
        <dbReference type="SAM" id="MobiDB-lite"/>
    </source>
</evidence>
<feature type="region of interest" description="Disordered" evidence="1">
    <location>
        <begin position="59"/>
        <end position="91"/>
    </location>
</feature>
<reference evidence="3" key="2">
    <citation type="submission" date="2013-12" db="EMBL/GenBank/DDBJ databases">
        <authorList>
            <person name="Yu Y."/>
            <person name="Lee S."/>
            <person name="de Baynast K."/>
            <person name="Wissotski M."/>
            <person name="Liu L."/>
            <person name="Talag J."/>
            <person name="Goicoechea J."/>
            <person name="Angelova A."/>
            <person name="Jetty R."/>
            <person name="Kudrna D."/>
            <person name="Golser W."/>
            <person name="Rivera L."/>
            <person name="Zhang J."/>
            <person name="Wing R."/>
        </authorList>
    </citation>
    <scope>NUCLEOTIDE SEQUENCE</scope>
</reference>
<dbReference type="Gramene" id="LPERR12G00670.1">
    <property type="protein sequence ID" value="LPERR12G00670.1"/>
    <property type="gene ID" value="LPERR12G00670"/>
</dbReference>
<reference evidence="2 3" key="1">
    <citation type="submission" date="2012-08" db="EMBL/GenBank/DDBJ databases">
        <title>Oryza genome evolution.</title>
        <authorList>
            <person name="Wing R.A."/>
        </authorList>
    </citation>
    <scope>NUCLEOTIDE SEQUENCE</scope>
</reference>
<dbReference type="Proteomes" id="UP000032180">
    <property type="component" value="Chromosome 12"/>
</dbReference>
<organism evidence="2 3">
    <name type="scientific">Leersia perrieri</name>
    <dbReference type="NCBI Taxonomy" id="77586"/>
    <lineage>
        <taxon>Eukaryota</taxon>
        <taxon>Viridiplantae</taxon>
        <taxon>Streptophyta</taxon>
        <taxon>Embryophyta</taxon>
        <taxon>Tracheophyta</taxon>
        <taxon>Spermatophyta</taxon>
        <taxon>Magnoliopsida</taxon>
        <taxon>Liliopsida</taxon>
        <taxon>Poales</taxon>
        <taxon>Poaceae</taxon>
        <taxon>BOP clade</taxon>
        <taxon>Oryzoideae</taxon>
        <taxon>Oryzeae</taxon>
        <taxon>Oryzinae</taxon>
        <taxon>Leersia</taxon>
    </lineage>
</organism>
<dbReference type="EnsemblPlants" id="LPERR12G00670.1">
    <property type="protein sequence ID" value="LPERR12G00670.1"/>
    <property type="gene ID" value="LPERR12G00670"/>
</dbReference>
<dbReference type="STRING" id="77586.A0A0D9XW50"/>
<dbReference type="AlphaFoldDB" id="A0A0D9XW50"/>
<accession>A0A0D9XW50</accession>